<comment type="caution">
    <text evidence="2">The sequence shown here is derived from an EMBL/GenBank/DDBJ whole genome shotgun (WGS) entry which is preliminary data.</text>
</comment>
<name>A0ABS0AYK0_9BACT</name>
<dbReference type="InterPro" id="IPR027417">
    <property type="entry name" value="P-loop_NTPase"/>
</dbReference>
<sequence>MKKLPIGIQSIGKILSQGDYVYVDKTPFIKQLLDEGSPYYFISRPRRFGKSLFLDTLYEVFSGNKELFKGCGLYESDYDWQSYPVVYLDFSKVASTTPNQLEKSLKVRLEIIAKEHGVSLITADIQVALDTLVVGLANKYKSRVVILIDEYDKPIINRLEDLDIARKNRDILRDFFGTIKSLDKHLKFTFITGISKVSQVSLFSSLNNLNDITMDPKYAGIMGYTEEELRKAFKDHIQQVVHEKRQQDQDASEESVIDEVRSWYNGYRFSKSDICVYNPFSTLNFMSKRDPSGYWYSTGTPSFLINQIRKQPQLVTSLRGKSVLRTTLSDISNLDRIHLSAMMFQTGYLTIKGYNSQEDSYQLDFPNREVEQAFFNSLIEEFTEAEPLIIKRAAKEIFQDMELLRIEAFIAKINIHFSKVAYHLFNQADEGFYQAVFFTLLEVSGIKTFTEIATNTGRIDLVCETPNAICIFELKLDIPKQVQELGVCQSQRPKFRSLEAVPYRRDRGDAERVKCGDAGAGKNQFLNLFGYQTADIAFKQAEERNYKERYSLDGKDILVLGVNFSSKSRSVADWVGMLYSSSGELKQAFPSKKVQAKRE</sequence>
<dbReference type="Pfam" id="PF09820">
    <property type="entry name" value="AAA-ATPase_like"/>
    <property type="match status" value="1"/>
</dbReference>
<dbReference type="PANTHER" id="PTHR34825">
    <property type="entry name" value="CONSERVED PROTEIN, WITH A WEAK D-GALACTARATE DEHYDRATASE/ALTRONATE HYDROLASE DOMAIN"/>
    <property type="match status" value="1"/>
</dbReference>
<protein>
    <recommendedName>
        <fullName evidence="1">AAA-ATPase-like domain-containing protein</fullName>
    </recommendedName>
</protein>
<keyword evidence="3" id="KW-1185">Reference proteome</keyword>
<accession>A0ABS0AYK0</accession>
<evidence type="ECO:0000313" key="2">
    <source>
        <dbReference type="EMBL" id="MBF5059040.1"/>
    </source>
</evidence>
<dbReference type="InterPro" id="IPR012547">
    <property type="entry name" value="PDDEXK_9"/>
</dbReference>
<dbReference type="RefSeq" id="WP_194847342.1">
    <property type="nucleotide sequence ID" value="NZ_JAAEJV010000009.1"/>
</dbReference>
<evidence type="ECO:0000259" key="1">
    <source>
        <dbReference type="Pfam" id="PF09820"/>
    </source>
</evidence>
<evidence type="ECO:0000313" key="3">
    <source>
        <dbReference type="Proteomes" id="UP001194714"/>
    </source>
</evidence>
<feature type="domain" description="AAA-ATPase-like" evidence="1">
    <location>
        <begin position="5"/>
        <end position="203"/>
    </location>
</feature>
<dbReference type="SUPFAM" id="SSF52540">
    <property type="entry name" value="P-loop containing nucleoside triphosphate hydrolases"/>
    <property type="match status" value="1"/>
</dbReference>
<gene>
    <name evidence="2" type="ORF">NEPTK9_000545</name>
</gene>
<organism evidence="2 3">
    <name type="scientific">Candidatus Neptunichlamydia vexilliferae</name>
    <dbReference type="NCBI Taxonomy" id="1651774"/>
    <lineage>
        <taxon>Bacteria</taxon>
        <taxon>Pseudomonadati</taxon>
        <taxon>Chlamydiota</taxon>
        <taxon>Chlamydiia</taxon>
        <taxon>Parachlamydiales</taxon>
        <taxon>Simkaniaceae</taxon>
        <taxon>Candidatus Neptunichlamydia</taxon>
    </lineage>
</organism>
<proteinExistence type="predicted"/>
<dbReference type="InterPro" id="IPR018631">
    <property type="entry name" value="AAA-ATPase-like_dom"/>
</dbReference>
<dbReference type="PANTHER" id="PTHR34825:SF1">
    <property type="entry name" value="AAA-ATPASE-LIKE DOMAIN-CONTAINING PROTEIN"/>
    <property type="match status" value="1"/>
</dbReference>
<dbReference type="Pfam" id="PF08011">
    <property type="entry name" value="PDDEXK_9"/>
    <property type="match status" value="1"/>
</dbReference>
<dbReference type="Proteomes" id="UP001194714">
    <property type="component" value="Unassembled WGS sequence"/>
</dbReference>
<dbReference type="EMBL" id="JAAEJV010000009">
    <property type="protein sequence ID" value="MBF5059040.1"/>
    <property type="molecule type" value="Genomic_DNA"/>
</dbReference>
<reference evidence="2 3" key="1">
    <citation type="submission" date="2020-01" db="EMBL/GenBank/DDBJ databases">
        <title>Draft genome sequence of Cand. Neptunochlamydia vexilliferae K9.</title>
        <authorList>
            <person name="Schulz F."/>
            <person name="Koestlbacher S."/>
            <person name="Wascher F."/>
            <person name="Pizzetti I."/>
            <person name="Horn M."/>
        </authorList>
    </citation>
    <scope>NUCLEOTIDE SEQUENCE [LARGE SCALE GENOMIC DNA]</scope>
    <source>
        <strain evidence="2 3">K9</strain>
    </source>
</reference>